<sequence>MPPAFPHTAPHAPAFPRAVGPQPSLTQLLMPPVTSLPHTPPHAAALLIHIRYGCHLHLLLGMFL</sequence>
<name>A0A2N9GAC4_FAGSY</name>
<dbReference type="EMBL" id="OIVN01001668">
    <property type="protein sequence ID" value="SPC96425.1"/>
    <property type="molecule type" value="Genomic_DNA"/>
</dbReference>
<gene>
    <name evidence="1" type="ORF">FSB_LOCUS24307</name>
</gene>
<proteinExistence type="predicted"/>
<reference evidence="1" key="1">
    <citation type="submission" date="2018-02" db="EMBL/GenBank/DDBJ databases">
        <authorList>
            <person name="Cohen D.B."/>
            <person name="Kent A.D."/>
        </authorList>
    </citation>
    <scope>NUCLEOTIDE SEQUENCE</scope>
</reference>
<organism evidence="1">
    <name type="scientific">Fagus sylvatica</name>
    <name type="common">Beechnut</name>
    <dbReference type="NCBI Taxonomy" id="28930"/>
    <lineage>
        <taxon>Eukaryota</taxon>
        <taxon>Viridiplantae</taxon>
        <taxon>Streptophyta</taxon>
        <taxon>Embryophyta</taxon>
        <taxon>Tracheophyta</taxon>
        <taxon>Spermatophyta</taxon>
        <taxon>Magnoliopsida</taxon>
        <taxon>eudicotyledons</taxon>
        <taxon>Gunneridae</taxon>
        <taxon>Pentapetalae</taxon>
        <taxon>rosids</taxon>
        <taxon>fabids</taxon>
        <taxon>Fagales</taxon>
        <taxon>Fagaceae</taxon>
        <taxon>Fagus</taxon>
    </lineage>
</organism>
<protein>
    <submittedName>
        <fullName evidence="1">Uncharacterized protein</fullName>
    </submittedName>
</protein>
<accession>A0A2N9GAC4</accession>
<dbReference type="AlphaFoldDB" id="A0A2N9GAC4"/>
<evidence type="ECO:0000313" key="1">
    <source>
        <dbReference type="EMBL" id="SPC96425.1"/>
    </source>
</evidence>